<accession>A0A2G9TE36</accession>
<sequence length="78" mass="9156">EVIIQTDDSYLKIARRLDEYRSNRTQFLPVVAASPLESHAIEPFKTDRPSERRGFYVDIKGLQRKASIKPKRRMSHKL</sequence>
<proteinExistence type="predicted"/>
<dbReference type="OrthoDB" id="297496at2759"/>
<dbReference type="Proteomes" id="UP000230423">
    <property type="component" value="Unassembled WGS sequence"/>
</dbReference>
<dbReference type="AlphaFoldDB" id="A0A2G9TE36"/>
<evidence type="ECO:0000313" key="2">
    <source>
        <dbReference type="Proteomes" id="UP000230423"/>
    </source>
</evidence>
<reference evidence="1 2" key="1">
    <citation type="submission" date="2015-09" db="EMBL/GenBank/DDBJ databases">
        <title>Draft genome of the parasitic nematode Teladorsagia circumcincta isolate WARC Sus (inbred).</title>
        <authorList>
            <person name="Mitreva M."/>
        </authorList>
    </citation>
    <scope>NUCLEOTIDE SEQUENCE [LARGE SCALE GENOMIC DNA]</scope>
    <source>
        <strain evidence="1 2">S</strain>
    </source>
</reference>
<keyword evidence="2" id="KW-1185">Reference proteome</keyword>
<gene>
    <name evidence="1" type="ORF">TELCIR_22366</name>
</gene>
<feature type="non-terminal residue" evidence="1">
    <location>
        <position position="78"/>
    </location>
</feature>
<protein>
    <submittedName>
        <fullName evidence="1">Uncharacterized protein</fullName>
    </submittedName>
</protein>
<name>A0A2G9TE36_TELCI</name>
<organism evidence="1 2">
    <name type="scientific">Teladorsagia circumcincta</name>
    <name type="common">Brown stomach worm</name>
    <name type="synonym">Ostertagia circumcincta</name>
    <dbReference type="NCBI Taxonomy" id="45464"/>
    <lineage>
        <taxon>Eukaryota</taxon>
        <taxon>Metazoa</taxon>
        <taxon>Ecdysozoa</taxon>
        <taxon>Nematoda</taxon>
        <taxon>Chromadorea</taxon>
        <taxon>Rhabditida</taxon>
        <taxon>Rhabditina</taxon>
        <taxon>Rhabditomorpha</taxon>
        <taxon>Strongyloidea</taxon>
        <taxon>Trichostrongylidae</taxon>
        <taxon>Teladorsagia</taxon>
    </lineage>
</organism>
<feature type="non-terminal residue" evidence="1">
    <location>
        <position position="1"/>
    </location>
</feature>
<evidence type="ECO:0000313" key="1">
    <source>
        <dbReference type="EMBL" id="PIO56236.1"/>
    </source>
</evidence>
<dbReference type="EMBL" id="KZ379914">
    <property type="protein sequence ID" value="PIO56236.1"/>
    <property type="molecule type" value="Genomic_DNA"/>
</dbReference>